<reference evidence="1 2" key="1">
    <citation type="submission" date="2015-12" db="EMBL/GenBank/DDBJ databases">
        <title>Draft genome sequence of Moniliophthora roreri, the causal agent of frosty pod rot of cacao.</title>
        <authorList>
            <person name="Aime M.C."/>
            <person name="Diaz-Valderrama J.R."/>
            <person name="Kijpornyongpan T."/>
            <person name="Phillips-Mora W."/>
        </authorList>
    </citation>
    <scope>NUCLEOTIDE SEQUENCE [LARGE SCALE GENOMIC DNA]</scope>
    <source>
        <strain evidence="1 2">MCA 2952</strain>
    </source>
</reference>
<organism evidence="1 2">
    <name type="scientific">Moniliophthora roreri</name>
    <name type="common">Frosty pod rot fungus</name>
    <name type="synonym">Monilia roreri</name>
    <dbReference type="NCBI Taxonomy" id="221103"/>
    <lineage>
        <taxon>Eukaryota</taxon>
        <taxon>Fungi</taxon>
        <taxon>Dikarya</taxon>
        <taxon>Basidiomycota</taxon>
        <taxon>Agaricomycotina</taxon>
        <taxon>Agaricomycetes</taxon>
        <taxon>Agaricomycetidae</taxon>
        <taxon>Agaricales</taxon>
        <taxon>Marasmiineae</taxon>
        <taxon>Marasmiaceae</taxon>
        <taxon>Moniliophthora</taxon>
    </lineage>
</organism>
<protein>
    <submittedName>
        <fullName evidence="1">Uncharacterized protein</fullName>
    </submittedName>
</protein>
<dbReference type="EMBL" id="LATX01001563">
    <property type="protein sequence ID" value="KTB40679.1"/>
    <property type="molecule type" value="Genomic_DNA"/>
</dbReference>
<sequence length="191" mass="20978">MVGLSVLTPLPAASELAVDIIAYLVENASRLVKRGTYLIDVIHEDKLDPNFALLLSRNDEELKAKGAGLVSELLSGPFYDPKIAADSGLLGIYNGEAADAAKEGFFKQLPRPITIRLLRFGFIGGEEPREDDFHLGAWIARIVLTLGVQTSEEAAQAVEKSYGKPLPEKVAYWRAWVSKPSWKKVYAEGLH</sequence>
<dbReference type="AlphaFoldDB" id="A0A0W0FWC0"/>
<proteinExistence type="predicted"/>
<evidence type="ECO:0000313" key="2">
    <source>
        <dbReference type="Proteomes" id="UP000054988"/>
    </source>
</evidence>
<accession>A0A0W0FWC0</accession>
<comment type="caution">
    <text evidence="1">The sequence shown here is derived from an EMBL/GenBank/DDBJ whole genome shotgun (WGS) entry which is preliminary data.</text>
</comment>
<dbReference type="Proteomes" id="UP000054988">
    <property type="component" value="Unassembled WGS sequence"/>
</dbReference>
<evidence type="ECO:0000313" key="1">
    <source>
        <dbReference type="EMBL" id="KTB40679.1"/>
    </source>
</evidence>
<name>A0A0W0FWC0_MONRR</name>
<gene>
    <name evidence="1" type="ORF">WG66_6747</name>
</gene>